<evidence type="ECO:0008006" key="3">
    <source>
        <dbReference type="Google" id="ProtNLM"/>
    </source>
</evidence>
<accession>A0A8K0CGF6</accession>
<dbReference type="InterPro" id="IPR012337">
    <property type="entry name" value="RNaseH-like_sf"/>
</dbReference>
<comment type="caution">
    <text evidence="1">The sequence shown here is derived from an EMBL/GenBank/DDBJ whole genome shotgun (WGS) entry which is preliminary data.</text>
</comment>
<protein>
    <recommendedName>
        <fullName evidence="3">HAT C-terminal dimerisation domain-containing protein</fullName>
    </recommendedName>
</protein>
<dbReference type="Proteomes" id="UP000801492">
    <property type="component" value="Unassembled WGS sequence"/>
</dbReference>
<proteinExistence type="predicted"/>
<gene>
    <name evidence="1" type="ORF">ILUMI_21467</name>
</gene>
<name>A0A8K0CGF6_IGNLU</name>
<organism evidence="1 2">
    <name type="scientific">Ignelater luminosus</name>
    <name type="common">Cucubano</name>
    <name type="synonym">Pyrophorus luminosus</name>
    <dbReference type="NCBI Taxonomy" id="2038154"/>
    <lineage>
        <taxon>Eukaryota</taxon>
        <taxon>Metazoa</taxon>
        <taxon>Ecdysozoa</taxon>
        <taxon>Arthropoda</taxon>
        <taxon>Hexapoda</taxon>
        <taxon>Insecta</taxon>
        <taxon>Pterygota</taxon>
        <taxon>Neoptera</taxon>
        <taxon>Endopterygota</taxon>
        <taxon>Coleoptera</taxon>
        <taxon>Polyphaga</taxon>
        <taxon>Elateriformia</taxon>
        <taxon>Elateroidea</taxon>
        <taxon>Elateridae</taxon>
        <taxon>Agrypninae</taxon>
        <taxon>Pyrophorini</taxon>
        <taxon>Ignelater</taxon>
    </lineage>
</organism>
<dbReference type="SUPFAM" id="SSF53098">
    <property type="entry name" value="Ribonuclease H-like"/>
    <property type="match status" value="1"/>
</dbReference>
<evidence type="ECO:0000313" key="2">
    <source>
        <dbReference type="Proteomes" id="UP000801492"/>
    </source>
</evidence>
<dbReference type="EMBL" id="VTPC01090141">
    <property type="protein sequence ID" value="KAF2884741.1"/>
    <property type="molecule type" value="Genomic_DNA"/>
</dbReference>
<keyword evidence="2" id="KW-1185">Reference proteome</keyword>
<reference evidence="1" key="1">
    <citation type="submission" date="2019-08" db="EMBL/GenBank/DDBJ databases">
        <title>The genome of the North American firefly Photinus pyralis.</title>
        <authorList>
            <consortium name="Photinus pyralis genome working group"/>
            <person name="Fallon T.R."/>
            <person name="Sander Lower S.E."/>
            <person name="Weng J.-K."/>
        </authorList>
    </citation>
    <scope>NUCLEOTIDE SEQUENCE</scope>
    <source>
        <strain evidence="1">TRF0915ILg1</strain>
        <tissue evidence="1">Whole body</tissue>
    </source>
</reference>
<evidence type="ECO:0000313" key="1">
    <source>
        <dbReference type="EMBL" id="KAF2884741.1"/>
    </source>
</evidence>
<dbReference type="AlphaFoldDB" id="A0A8K0CGF6"/>
<sequence>MDGASVMVKVGRLLRCSQQLCFTHGLVVVDTLYKKISEPVSERTATAIMTESDIDGNDDTDQTEQGVIVNVDSPSVEMISTYDEILKKVRKVIKIFKWSPTKNDIFLQKYVKEQEGPGKEVALILDCRTRWNNTTFRFILDKLQKQDTVLSNQLSKSLRERIQERRTELTGVLIYLQNPEKYDQDSKNTDHTFFVPKKAAIRQEIIRILERVIGVGDNEPVLTLKEELEKQLKQKKESFKKKPDNKQKDYEKILKKEMACFESDGIRGQYLTLAYDYILTVQPTSVEAERAFPAAGYICSSLRSRLGDDIINTICFLRAHFQKIAL</sequence>
<dbReference type="OrthoDB" id="6777597at2759"/>